<dbReference type="SUPFAM" id="SSF49899">
    <property type="entry name" value="Concanavalin A-like lectins/glucanases"/>
    <property type="match status" value="1"/>
</dbReference>
<dbReference type="RefSeq" id="WP_268110542.1">
    <property type="nucleotide sequence ID" value="NZ_JAPPUX010000001.1"/>
</dbReference>
<keyword evidence="1" id="KW-0732">Signal</keyword>
<dbReference type="CDD" id="cd00110">
    <property type="entry name" value="LamG"/>
    <property type="match status" value="1"/>
</dbReference>
<organism evidence="2 3">
    <name type="scientific">Nocardioides pini</name>
    <dbReference type="NCBI Taxonomy" id="2975053"/>
    <lineage>
        <taxon>Bacteria</taxon>
        <taxon>Bacillati</taxon>
        <taxon>Actinomycetota</taxon>
        <taxon>Actinomycetes</taxon>
        <taxon>Propionibacteriales</taxon>
        <taxon>Nocardioidaceae</taxon>
        <taxon>Nocardioides</taxon>
    </lineage>
</organism>
<comment type="caution">
    <text evidence="2">The sequence shown here is derived from an EMBL/GenBank/DDBJ whole genome shotgun (WGS) entry which is preliminary data.</text>
</comment>
<dbReference type="Gene3D" id="2.60.120.200">
    <property type="match status" value="1"/>
</dbReference>
<evidence type="ECO:0000256" key="1">
    <source>
        <dbReference type="SAM" id="SignalP"/>
    </source>
</evidence>
<feature type="signal peptide" evidence="1">
    <location>
        <begin position="1"/>
        <end position="31"/>
    </location>
</feature>
<name>A0ABT4CCZ3_9ACTN</name>
<accession>A0ABT4CCZ3</accession>
<feature type="chain" id="PRO_5045800126" evidence="1">
    <location>
        <begin position="32"/>
        <end position="252"/>
    </location>
</feature>
<keyword evidence="3" id="KW-1185">Reference proteome</keyword>
<gene>
    <name evidence="2" type="ORF">NYO98_05650</name>
</gene>
<dbReference type="EMBL" id="JAPPUX010000001">
    <property type="protein sequence ID" value="MCY4725757.1"/>
    <property type="molecule type" value="Genomic_DNA"/>
</dbReference>
<protein>
    <submittedName>
        <fullName evidence="2">LamG domain-containing protein</fullName>
    </submittedName>
</protein>
<sequence>MNPFRRPFTSVAALATASALAVALTAPPAGAGTNDLAGWWPLNEGAGQVANDLSFSGNGGQLGSSATADPQDPQWVSLPRLLLLKRAALRFNGAQSVRMPDAPSLEPDGVTVVARVRSTGPGAFRYVMSKGAFQCENASYGLYTGEGGGLRFYVSDGTRVHLSADAGAGLWDGAWHTVRGAFDGQQLRLYVDGAQVGTPVSAPVSIYYGMPTGDDFFLGDYMGPCASPLGFVGDIDAAAVIGHYDLDASLPQ</sequence>
<reference evidence="2" key="1">
    <citation type="submission" date="2022-08" db="EMBL/GenBank/DDBJ databases">
        <title>Genome sequencing of Nocardioides sp. STR2.</title>
        <authorList>
            <person name="So Y."/>
        </authorList>
    </citation>
    <scope>NUCLEOTIDE SEQUENCE</scope>
    <source>
        <strain evidence="2">STR2</strain>
    </source>
</reference>
<evidence type="ECO:0000313" key="3">
    <source>
        <dbReference type="Proteomes" id="UP001074726"/>
    </source>
</evidence>
<dbReference type="Proteomes" id="UP001074726">
    <property type="component" value="Unassembled WGS sequence"/>
</dbReference>
<dbReference type="Pfam" id="PF13385">
    <property type="entry name" value="Laminin_G_3"/>
    <property type="match status" value="1"/>
</dbReference>
<evidence type="ECO:0000313" key="2">
    <source>
        <dbReference type="EMBL" id="MCY4725757.1"/>
    </source>
</evidence>
<proteinExistence type="predicted"/>
<dbReference type="PROSITE" id="PS51318">
    <property type="entry name" value="TAT"/>
    <property type="match status" value="1"/>
</dbReference>
<dbReference type="InterPro" id="IPR013320">
    <property type="entry name" value="ConA-like_dom_sf"/>
</dbReference>
<dbReference type="InterPro" id="IPR001791">
    <property type="entry name" value="Laminin_G"/>
</dbReference>
<dbReference type="InterPro" id="IPR006311">
    <property type="entry name" value="TAT_signal"/>
</dbReference>